<proteinExistence type="predicted"/>
<comment type="caution">
    <text evidence="1">The sequence shown here is derived from an EMBL/GenBank/DDBJ whole genome shotgun (WGS) entry which is preliminary data.</text>
</comment>
<organism evidence="1">
    <name type="scientific">gut metagenome</name>
    <dbReference type="NCBI Taxonomy" id="749906"/>
    <lineage>
        <taxon>unclassified sequences</taxon>
        <taxon>metagenomes</taxon>
        <taxon>organismal metagenomes</taxon>
    </lineage>
</organism>
<dbReference type="EMBL" id="AMCI01001818">
    <property type="protein sequence ID" value="EJX04404.1"/>
    <property type="molecule type" value="Genomic_DNA"/>
</dbReference>
<protein>
    <submittedName>
        <fullName evidence="1">Uncharacterized protein</fullName>
    </submittedName>
</protein>
<name>J9GC26_9ZZZZ</name>
<sequence>MLHKQLPFPLHIITFNKTLEQSKHCLHICASFLFNYSLL</sequence>
<evidence type="ECO:0000313" key="1">
    <source>
        <dbReference type="EMBL" id="EJX04404.1"/>
    </source>
</evidence>
<dbReference type="AlphaFoldDB" id="J9GC26"/>
<accession>J9GC26</accession>
<reference evidence="1" key="1">
    <citation type="journal article" date="2012" name="PLoS ONE">
        <title>Gene sets for utilization of primary and secondary nutrition supplies in the distal gut of endangered iberian lynx.</title>
        <authorList>
            <person name="Alcaide M."/>
            <person name="Messina E."/>
            <person name="Richter M."/>
            <person name="Bargiela R."/>
            <person name="Peplies J."/>
            <person name="Huws S.A."/>
            <person name="Newbold C.J."/>
            <person name="Golyshin P.N."/>
            <person name="Simon M.A."/>
            <person name="Lopez G."/>
            <person name="Yakimov M.M."/>
            <person name="Ferrer M."/>
        </authorList>
    </citation>
    <scope>NUCLEOTIDE SEQUENCE</scope>
</reference>
<gene>
    <name evidence="1" type="ORF">EVA_07488</name>
</gene>